<evidence type="ECO:0000256" key="1">
    <source>
        <dbReference type="SAM" id="Phobius"/>
    </source>
</evidence>
<evidence type="ECO:0000313" key="3">
    <source>
        <dbReference type="Proteomes" id="UP001235269"/>
    </source>
</evidence>
<feature type="transmembrane region" description="Helical" evidence="1">
    <location>
        <begin position="39"/>
        <end position="62"/>
    </location>
</feature>
<evidence type="ECO:0000313" key="2">
    <source>
        <dbReference type="EMBL" id="MDQ0454779.1"/>
    </source>
</evidence>
<keyword evidence="1" id="KW-0812">Transmembrane</keyword>
<name>A0ABU0IC08_9HYPH</name>
<protein>
    <submittedName>
        <fullName evidence="2">Threonine/homoserine/homoserine lactone efflux protein</fullName>
    </submittedName>
</protein>
<accession>A0ABU0IC08</accession>
<proteinExistence type="predicted"/>
<reference evidence="2 3" key="1">
    <citation type="submission" date="2023-07" db="EMBL/GenBank/DDBJ databases">
        <title>Genomic Encyclopedia of Type Strains, Phase IV (KMG-IV): sequencing the most valuable type-strain genomes for metagenomic binning, comparative biology and taxonomic classification.</title>
        <authorList>
            <person name="Goeker M."/>
        </authorList>
    </citation>
    <scope>NUCLEOTIDE SEQUENCE [LARGE SCALE GENOMIC DNA]</scope>
    <source>
        <strain evidence="2 3">DSM 100301</strain>
    </source>
</reference>
<feature type="transmembrane region" description="Helical" evidence="1">
    <location>
        <begin position="74"/>
        <end position="91"/>
    </location>
</feature>
<dbReference type="EMBL" id="JAUSWH010000002">
    <property type="protein sequence ID" value="MDQ0454779.1"/>
    <property type="molecule type" value="Genomic_DNA"/>
</dbReference>
<dbReference type="Proteomes" id="UP001235269">
    <property type="component" value="Unassembled WGS sequence"/>
</dbReference>
<feature type="transmembrane region" description="Helical" evidence="1">
    <location>
        <begin position="149"/>
        <end position="172"/>
    </location>
</feature>
<keyword evidence="1" id="KW-0472">Membrane</keyword>
<organism evidence="2 3">
    <name type="scientific">Rhizobium paknamense</name>
    <dbReference type="NCBI Taxonomy" id="1206817"/>
    <lineage>
        <taxon>Bacteria</taxon>
        <taxon>Pseudomonadati</taxon>
        <taxon>Pseudomonadota</taxon>
        <taxon>Alphaproteobacteria</taxon>
        <taxon>Hyphomicrobiales</taxon>
        <taxon>Rhizobiaceae</taxon>
        <taxon>Rhizobium/Agrobacterium group</taxon>
        <taxon>Rhizobium</taxon>
    </lineage>
</organism>
<keyword evidence="1" id="KW-1133">Transmembrane helix</keyword>
<sequence length="211" mass="22172">MTLQTTLVFAAASVVFLAVPGRGAKLIIACRRAGGRGLATAAAIGTAIGQTAMATLALFGLYRLSLADPTLLPQFRWVSGAVLMVLALRLWRAPLHIGPMADNDNLPHKAAPLVVAESAKLGAINLRSLVFVSAMGVEVSPASVADMQLLIALPAVFGLAVLSTSILQALFARRVEALIRRRSMRLRRSIPGKTVLIAGRAVSAGYRRIAA</sequence>
<comment type="caution">
    <text evidence="2">The sequence shown here is derived from an EMBL/GenBank/DDBJ whole genome shotgun (WGS) entry which is preliminary data.</text>
</comment>
<gene>
    <name evidence="2" type="ORF">QO005_001106</name>
</gene>
<dbReference type="RefSeq" id="WP_307156977.1">
    <property type="nucleotide sequence ID" value="NZ_JAUSWH010000002.1"/>
</dbReference>
<keyword evidence="3" id="KW-1185">Reference proteome</keyword>